<evidence type="ECO:0000256" key="5">
    <source>
        <dbReference type="ARBA" id="ARBA00023242"/>
    </source>
</evidence>
<evidence type="ECO:0000256" key="3">
    <source>
        <dbReference type="ARBA" id="ARBA00023125"/>
    </source>
</evidence>
<proteinExistence type="predicted"/>
<dbReference type="Gene3D" id="4.10.240.10">
    <property type="entry name" value="Zn(2)-C6 fungal-type DNA-binding domain"/>
    <property type="match status" value="1"/>
</dbReference>
<evidence type="ECO:0000313" key="9">
    <source>
        <dbReference type="Proteomes" id="UP001329825"/>
    </source>
</evidence>
<dbReference type="RefSeq" id="XP_062792280.1">
    <property type="nucleotide sequence ID" value="XM_062936229.1"/>
</dbReference>
<dbReference type="CDD" id="cd12148">
    <property type="entry name" value="fungal_TF_MHR"/>
    <property type="match status" value="1"/>
</dbReference>
<dbReference type="Pfam" id="PF00172">
    <property type="entry name" value="Zn_clus"/>
    <property type="match status" value="1"/>
</dbReference>
<dbReference type="PANTHER" id="PTHR31845:SF17">
    <property type="entry name" value="ZN(II)2CYS6 TRANSCRIPTION FACTOR (EUROFUNG)"/>
    <property type="match status" value="1"/>
</dbReference>
<feature type="region of interest" description="Disordered" evidence="6">
    <location>
        <begin position="50"/>
        <end position="81"/>
    </location>
</feature>
<evidence type="ECO:0000256" key="6">
    <source>
        <dbReference type="SAM" id="MobiDB-lite"/>
    </source>
</evidence>
<dbReference type="PROSITE" id="PS00463">
    <property type="entry name" value="ZN2_CY6_FUNGAL_1"/>
    <property type="match status" value="1"/>
</dbReference>
<evidence type="ECO:0000256" key="2">
    <source>
        <dbReference type="ARBA" id="ARBA00023015"/>
    </source>
</evidence>
<dbReference type="SUPFAM" id="SSF57701">
    <property type="entry name" value="Zn2/Cys6 DNA-binding domain"/>
    <property type="match status" value="1"/>
</dbReference>
<evidence type="ECO:0000256" key="1">
    <source>
        <dbReference type="ARBA" id="ARBA00004123"/>
    </source>
</evidence>
<keyword evidence="4" id="KW-0804">Transcription</keyword>
<dbReference type="Proteomes" id="UP001329825">
    <property type="component" value="Chromosome 6"/>
</dbReference>
<keyword evidence="3" id="KW-0238">DNA-binding</keyword>
<keyword evidence="5" id="KW-0539">Nucleus</keyword>
<reference evidence="8 9" key="1">
    <citation type="submission" date="2024-01" db="EMBL/GenBank/DDBJ databases">
        <title>Comparative genomics of Cryptococcus and Kwoniella reveals pathogenesis evolution and contrasting modes of karyotype evolution via chromosome fusion or intercentromeric recombination.</title>
        <authorList>
            <person name="Coelho M.A."/>
            <person name="David-Palma M."/>
            <person name="Shea T."/>
            <person name="Bowers K."/>
            <person name="McGinley-Smith S."/>
            <person name="Mohammad A.W."/>
            <person name="Gnirke A."/>
            <person name="Yurkov A.M."/>
            <person name="Nowrousian M."/>
            <person name="Sun S."/>
            <person name="Cuomo C.A."/>
            <person name="Heitman J."/>
        </authorList>
    </citation>
    <scope>NUCLEOTIDE SEQUENCE [LARGE SCALE GENOMIC DNA]</scope>
    <source>
        <strain evidence="8">CBS 11374</strain>
    </source>
</reference>
<evidence type="ECO:0000256" key="4">
    <source>
        <dbReference type="ARBA" id="ARBA00023163"/>
    </source>
</evidence>
<protein>
    <recommendedName>
        <fullName evidence="7">Zn(2)-C6 fungal-type domain-containing protein</fullName>
    </recommendedName>
</protein>
<dbReference type="SMART" id="SM00066">
    <property type="entry name" value="GAL4"/>
    <property type="match status" value="1"/>
</dbReference>
<sequence>MLKVNVKPACLRCRSRKSKCLGRSEGNDCQGCVSAGVQCEIVPHRRGRKVGTRRAQSLHDGESDIAPNARRPGHERVQHPPPHLIRPYAPIVALPSPTSSIRVTSQEYTDIGPSVRRTSSIARIFSEKRHEERIVRPGNLPLWREDPIICGYIDEKMARSLFHLFMRKIAPNVYIFDESLHTYEYVQRTSSFLFCAIIAIAAKFSPEQTTLTLKKCSALAKDQILRVFADDIKSEETVQALFVLTEYKEADDENAFLLLGIVSSSQSQPPDAH</sequence>
<dbReference type="PROSITE" id="PS50048">
    <property type="entry name" value="ZN2_CY6_FUNGAL_2"/>
    <property type="match status" value="1"/>
</dbReference>
<dbReference type="CDD" id="cd00067">
    <property type="entry name" value="GAL4"/>
    <property type="match status" value="1"/>
</dbReference>
<dbReference type="InterPro" id="IPR001138">
    <property type="entry name" value="Zn2Cys6_DnaBD"/>
</dbReference>
<evidence type="ECO:0000313" key="8">
    <source>
        <dbReference type="EMBL" id="WRT67540.1"/>
    </source>
</evidence>
<accession>A0ABZ1D0H9</accession>
<feature type="domain" description="Zn(2)-C6 fungal-type" evidence="7">
    <location>
        <begin position="9"/>
        <end position="41"/>
    </location>
</feature>
<organism evidence="8 9">
    <name type="scientific">Kwoniella shivajii</name>
    <dbReference type="NCBI Taxonomy" id="564305"/>
    <lineage>
        <taxon>Eukaryota</taxon>
        <taxon>Fungi</taxon>
        <taxon>Dikarya</taxon>
        <taxon>Basidiomycota</taxon>
        <taxon>Agaricomycotina</taxon>
        <taxon>Tremellomycetes</taxon>
        <taxon>Tremellales</taxon>
        <taxon>Cryptococcaceae</taxon>
        <taxon>Kwoniella</taxon>
    </lineage>
</organism>
<dbReference type="PANTHER" id="PTHR31845">
    <property type="entry name" value="FINGER DOMAIN PROTEIN, PUTATIVE-RELATED"/>
    <property type="match status" value="1"/>
</dbReference>
<evidence type="ECO:0000259" key="7">
    <source>
        <dbReference type="PROSITE" id="PS50048"/>
    </source>
</evidence>
<dbReference type="GeneID" id="87956643"/>
<keyword evidence="9" id="KW-1185">Reference proteome</keyword>
<gene>
    <name evidence="8" type="ORF">IL334_004512</name>
</gene>
<dbReference type="EMBL" id="CP141886">
    <property type="protein sequence ID" value="WRT67540.1"/>
    <property type="molecule type" value="Genomic_DNA"/>
</dbReference>
<dbReference type="InterPro" id="IPR051089">
    <property type="entry name" value="prtT"/>
</dbReference>
<name>A0ABZ1D0H9_9TREE</name>
<keyword evidence="2" id="KW-0805">Transcription regulation</keyword>
<dbReference type="InterPro" id="IPR036864">
    <property type="entry name" value="Zn2-C6_fun-type_DNA-bd_sf"/>
</dbReference>
<comment type="subcellular location">
    <subcellularLocation>
        <location evidence="1">Nucleus</location>
    </subcellularLocation>
</comment>